<evidence type="ECO:0000313" key="9">
    <source>
        <dbReference type="EMBL" id="OOY11920.1"/>
    </source>
</evidence>
<feature type="transmembrane region" description="Helical" evidence="8">
    <location>
        <begin position="256"/>
        <end position="283"/>
    </location>
</feature>
<dbReference type="InterPro" id="IPR037294">
    <property type="entry name" value="ABC_BtuC-like"/>
</dbReference>
<dbReference type="EMBL" id="MPZS01000002">
    <property type="protein sequence ID" value="OOY11920.1"/>
    <property type="molecule type" value="Genomic_DNA"/>
</dbReference>
<keyword evidence="3" id="KW-0813">Transport</keyword>
<feature type="transmembrane region" description="Helical" evidence="8">
    <location>
        <begin position="130"/>
        <end position="153"/>
    </location>
</feature>
<feature type="transmembrane region" description="Helical" evidence="8">
    <location>
        <begin position="106"/>
        <end position="124"/>
    </location>
</feature>
<accession>A0ABX3MK30</accession>
<evidence type="ECO:0000256" key="4">
    <source>
        <dbReference type="ARBA" id="ARBA00022475"/>
    </source>
</evidence>
<dbReference type="Pfam" id="PF01032">
    <property type="entry name" value="FecCD"/>
    <property type="match status" value="1"/>
</dbReference>
<comment type="similarity">
    <text evidence="2">Belongs to the binding-protein-dependent transport system permease family. FecCD subfamily.</text>
</comment>
<feature type="transmembrane region" description="Helical" evidence="8">
    <location>
        <begin position="207"/>
        <end position="226"/>
    </location>
</feature>
<evidence type="ECO:0000313" key="10">
    <source>
        <dbReference type="Proteomes" id="UP000242224"/>
    </source>
</evidence>
<dbReference type="Proteomes" id="UP000242224">
    <property type="component" value="Unassembled WGS sequence"/>
</dbReference>
<dbReference type="PANTHER" id="PTHR30472:SF25">
    <property type="entry name" value="ABC TRANSPORTER PERMEASE PROTEIN MJ0876-RELATED"/>
    <property type="match status" value="1"/>
</dbReference>
<organism evidence="9 10">
    <name type="scientific">Thioclava marina</name>
    <dbReference type="NCBI Taxonomy" id="1915077"/>
    <lineage>
        <taxon>Bacteria</taxon>
        <taxon>Pseudomonadati</taxon>
        <taxon>Pseudomonadota</taxon>
        <taxon>Alphaproteobacteria</taxon>
        <taxon>Rhodobacterales</taxon>
        <taxon>Paracoccaceae</taxon>
        <taxon>Thioclava</taxon>
    </lineage>
</organism>
<evidence type="ECO:0000256" key="1">
    <source>
        <dbReference type="ARBA" id="ARBA00004651"/>
    </source>
</evidence>
<feature type="transmembrane region" description="Helical" evidence="8">
    <location>
        <begin position="322"/>
        <end position="343"/>
    </location>
</feature>
<comment type="subcellular location">
    <subcellularLocation>
        <location evidence="1">Cell membrane</location>
        <topology evidence="1">Multi-pass membrane protein</topology>
    </subcellularLocation>
</comment>
<reference evidence="9 10" key="1">
    <citation type="submission" date="2016-11" db="EMBL/GenBank/DDBJ databases">
        <title>A multilocus sequence analysis scheme for characterization of bacteria in the genus Thioclava.</title>
        <authorList>
            <person name="Liu Y."/>
            <person name="Shao Z."/>
        </authorList>
    </citation>
    <scope>NUCLEOTIDE SEQUENCE [LARGE SCALE GENOMIC DNA]</scope>
    <source>
        <strain evidence="9 10">11.10-0-13</strain>
    </source>
</reference>
<keyword evidence="5 8" id="KW-0812">Transmembrane</keyword>
<feature type="transmembrane region" description="Helical" evidence="8">
    <location>
        <begin position="21"/>
        <end position="48"/>
    </location>
</feature>
<evidence type="ECO:0000256" key="7">
    <source>
        <dbReference type="ARBA" id="ARBA00023136"/>
    </source>
</evidence>
<dbReference type="CDD" id="cd06550">
    <property type="entry name" value="TM_ABC_iron-siderophores_like"/>
    <property type="match status" value="1"/>
</dbReference>
<dbReference type="SUPFAM" id="SSF81345">
    <property type="entry name" value="ABC transporter involved in vitamin B12 uptake, BtuC"/>
    <property type="match status" value="1"/>
</dbReference>
<keyword evidence="7 8" id="KW-0472">Membrane</keyword>
<evidence type="ECO:0000256" key="6">
    <source>
        <dbReference type="ARBA" id="ARBA00022989"/>
    </source>
</evidence>
<name>A0ABX3MK30_9RHOB</name>
<comment type="caution">
    <text evidence="9">The sequence shown here is derived from an EMBL/GenBank/DDBJ whole genome shotgun (WGS) entry which is preliminary data.</text>
</comment>
<feature type="transmembrane region" description="Helical" evidence="8">
    <location>
        <begin position="68"/>
        <end position="94"/>
    </location>
</feature>
<dbReference type="Gene3D" id="1.10.3470.10">
    <property type="entry name" value="ABC transporter involved in vitamin B12 uptake, BtuC"/>
    <property type="match status" value="1"/>
</dbReference>
<keyword evidence="10" id="KW-1185">Reference proteome</keyword>
<evidence type="ECO:0000256" key="2">
    <source>
        <dbReference type="ARBA" id="ARBA00007935"/>
    </source>
</evidence>
<dbReference type="PANTHER" id="PTHR30472">
    <property type="entry name" value="FERRIC ENTEROBACTIN TRANSPORT SYSTEM PERMEASE PROTEIN"/>
    <property type="match status" value="1"/>
</dbReference>
<protein>
    <submittedName>
        <fullName evidence="9">Iron-siderophore ABC transporter permease</fullName>
    </submittedName>
</protein>
<feature type="transmembrane region" description="Helical" evidence="8">
    <location>
        <begin position="165"/>
        <end position="187"/>
    </location>
</feature>
<feature type="transmembrane region" description="Helical" evidence="8">
    <location>
        <begin position="295"/>
        <end position="315"/>
    </location>
</feature>
<proteinExistence type="inferred from homology"/>
<dbReference type="InterPro" id="IPR000522">
    <property type="entry name" value="ABC_transptr_permease_BtuC"/>
</dbReference>
<dbReference type="RefSeq" id="WP_078574572.1">
    <property type="nucleotide sequence ID" value="NZ_MPZS01000002.1"/>
</dbReference>
<gene>
    <name evidence="9" type="ORF">BMG00_12650</name>
</gene>
<evidence type="ECO:0000256" key="3">
    <source>
        <dbReference type="ARBA" id="ARBA00022448"/>
    </source>
</evidence>
<keyword evidence="6 8" id="KW-1133">Transmembrane helix</keyword>
<sequence length="349" mass="36024">MSTATTYRSDALRRSGAIRAGTLLAALAALCALMVADLITGPAGIALLDVLHGLAEGPGGEDRRLATILWFLRMPQTLTAALVGASLGIAGLMMQTILANPLASPYTLGFSAAAGFGAAFVILFGTALPVAMWIGVPLAAFAGTLVAASLVYLVARYRGASPEMLVLAGIAVLFFFQSLQSLLQFMAAPEVLQQIVFWLFGSLLKSTWTSVKVIALILALSLPFILRDAWNLTALRLGDGNAASLGLDIDALRRRVLVIVALLTAGAVSFTGTIGFVGLIAPHVGRSLVGEDHRFSLPMAGIMGAIVLVAASVVGKVISPGAVIPVGIITAIAGIPMLMGVILKKGGRQ</sequence>
<keyword evidence="4" id="KW-1003">Cell membrane</keyword>
<evidence type="ECO:0000256" key="5">
    <source>
        <dbReference type="ARBA" id="ARBA00022692"/>
    </source>
</evidence>
<evidence type="ECO:0000256" key="8">
    <source>
        <dbReference type="SAM" id="Phobius"/>
    </source>
</evidence>